<proteinExistence type="predicted"/>
<comment type="caution">
    <text evidence="1">The sequence shown here is derived from an EMBL/GenBank/DDBJ whole genome shotgun (WGS) entry which is preliminary data.</text>
</comment>
<name>A0A3P1S7F2_STRSA</name>
<organism evidence="1 2">
    <name type="scientific">Streptococcus sanguinis</name>
    <dbReference type="NCBI Taxonomy" id="1305"/>
    <lineage>
        <taxon>Bacteria</taxon>
        <taxon>Bacillati</taxon>
        <taxon>Bacillota</taxon>
        <taxon>Bacilli</taxon>
        <taxon>Lactobacillales</taxon>
        <taxon>Streptococcaceae</taxon>
        <taxon>Streptococcus</taxon>
    </lineage>
</organism>
<accession>A0A3P1S7F2</accession>
<gene>
    <name evidence="1" type="ORF">EII39_01590</name>
</gene>
<reference evidence="1 2" key="1">
    <citation type="submission" date="2018-11" db="EMBL/GenBank/DDBJ databases">
        <title>Genomes From Bacteria Associated with the Canine Oral Cavity: a Test Case for Automated Genome-Based Taxonomic Assignment.</title>
        <authorList>
            <person name="Coil D.A."/>
            <person name="Jospin G."/>
            <person name="Darling A.E."/>
            <person name="Wallis C."/>
            <person name="Davis I.J."/>
            <person name="Harris S."/>
            <person name="Eisen J.A."/>
            <person name="Holcombe L.J."/>
            <person name="O'Flynn C."/>
        </authorList>
    </citation>
    <scope>NUCLEOTIDE SEQUENCE [LARGE SCALE GENOMIC DNA]</scope>
    <source>
        <strain evidence="1 2">OH953</strain>
    </source>
</reference>
<evidence type="ECO:0000313" key="1">
    <source>
        <dbReference type="EMBL" id="RRC93211.1"/>
    </source>
</evidence>
<dbReference type="AlphaFoldDB" id="A0A3P1S7F2"/>
<dbReference type="Proteomes" id="UP000277597">
    <property type="component" value="Unassembled WGS sequence"/>
</dbReference>
<dbReference type="RefSeq" id="WP_124764610.1">
    <property type="nucleotide sequence ID" value="NZ_RQZI01000002.1"/>
</dbReference>
<protein>
    <submittedName>
        <fullName evidence="1">Uncharacterized protein</fullName>
    </submittedName>
</protein>
<evidence type="ECO:0000313" key="2">
    <source>
        <dbReference type="Proteomes" id="UP000277597"/>
    </source>
</evidence>
<sequence length="106" mass="12637">MKHWTDKYEFNKEMKSFKQILESKGYILESEHRYTYQMQHKNAFDDVKEWLEQSGYKGDIEALFCSGKFFPGVGAVYGLFDMSIISHDSIRELLEKEALEQSRDFY</sequence>
<dbReference type="EMBL" id="RQZI01000002">
    <property type="protein sequence ID" value="RRC93211.1"/>
    <property type="molecule type" value="Genomic_DNA"/>
</dbReference>